<evidence type="ECO:0000313" key="3">
    <source>
        <dbReference type="Proteomes" id="UP001595885"/>
    </source>
</evidence>
<keyword evidence="3" id="KW-1185">Reference proteome</keyword>
<accession>A0ABV9P3L0</accession>
<dbReference type="EMBL" id="JBHSGW010000001">
    <property type="protein sequence ID" value="MFC4738769.1"/>
    <property type="molecule type" value="Genomic_DNA"/>
</dbReference>
<dbReference type="RefSeq" id="WP_379737956.1">
    <property type="nucleotide sequence ID" value="NZ_JBHSGW010000001.1"/>
</dbReference>
<evidence type="ECO:0000256" key="1">
    <source>
        <dbReference type="SAM" id="Phobius"/>
    </source>
</evidence>
<name>A0ABV9P3L0_9FLAO</name>
<comment type="caution">
    <text evidence="2">The sequence shown here is derived from an EMBL/GenBank/DDBJ whole genome shotgun (WGS) entry which is preliminary data.</text>
</comment>
<keyword evidence="1" id="KW-0472">Membrane</keyword>
<organism evidence="2 3">
    <name type="scientific">Flavobacterium ponti</name>
    <dbReference type="NCBI Taxonomy" id="665133"/>
    <lineage>
        <taxon>Bacteria</taxon>
        <taxon>Pseudomonadati</taxon>
        <taxon>Bacteroidota</taxon>
        <taxon>Flavobacteriia</taxon>
        <taxon>Flavobacteriales</taxon>
        <taxon>Flavobacteriaceae</taxon>
        <taxon>Flavobacterium</taxon>
    </lineage>
</organism>
<evidence type="ECO:0008006" key="4">
    <source>
        <dbReference type="Google" id="ProtNLM"/>
    </source>
</evidence>
<dbReference type="Proteomes" id="UP001595885">
    <property type="component" value="Unassembled WGS sequence"/>
</dbReference>
<reference evidence="3" key="1">
    <citation type="journal article" date="2019" name="Int. J. Syst. Evol. Microbiol.">
        <title>The Global Catalogue of Microorganisms (GCM) 10K type strain sequencing project: providing services to taxonomists for standard genome sequencing and annotation.</title>
        <authorList>
            <consortium name="The Broad Institute Genomics Platform"/>
            <consortium name="The Broad Institute Genome Sequencing Center for Infectious Disease"/>
            <person name="Wu L."/>
            <person name="Ma J."/>
        </authorList>
    </citation>
    <scope>NUCLEOTIDE SEQUENCE [LARGE SCALE GENOMIC DNA]</scope>
    <source>
        <strain evidence="3">CCUG 50349</strain>
    </source>
</reference>
<evidence type="ECO:0000313" key="2">
    <source>
        <dbReference type="EMBL" id="MFC4738769.1"/>
    </source>
</evidence>
<protein>
    <recommendedName>
        <fullName evidence="4">LSU ribosomal protein L21p</fullName>
    </recommendedName>
</protein>
<feature type="transmembrane region" description="Helical" evidence="1">
    <location>
        <begin position="6"/>
        <end position="24"/>
    </location>
</feature>
<keyword evidence="1" id="KW-0812">Transmembrane</keyword>
<gene>
    <name evidence="2" type="ORF">ACFO3U_02055</name>
</gene>
<proteinExistence type="predicted"/>
<keyword evidence="1" id="KW-1133">Transmembrane helix</keyword>
<sequence>MEMNSLLITAIVGIICGIIGYFIGKGNNNTLQKDDHNYKSDLEACKQRNSQLQNDIDSLRIKLSKTPKKKSTPEPIKPIVSTSVSKSFNADDVKAVFGKKIKENDLKIIEGVGPKIEELFKTSGILTWKSLSETSVDRCNEILDKAGDRFRIHDPGTWPRQSKLAYEGKWKELKKWQDSLDKGKEK</sequence>